<evidence type="ECO:0000256" key="1">
    <source>
        <dbReference type="SAM" id="MobiDB-lite"/>
    </source>
</evidence>
<dbReference type="STRING" id="860235.AOZ06_29910"/>
<organism evidence="2 3">
    <name type="scientific">Kibdelosporangium phytohabitans</name>
    <dbReference type="NCBI Taxonomy" id="860235"/>
    <lineage>
        <taxon>Bacteria</taxon>
        <taxon>Bacillati</taxon>
        <taxon>Actinomycetota</taxon>
        <taxon>Actinomycetes</taxon>
        <taxon>Pseudonocardiales</taxon>
        <taxon>Pseudonocardiaceae</taxon>
        <taxon>Kibdelosporangium</taxon>
    </lineage>
</organism>
<accession>A0A0N9I7R4</accession>
<proteinExistence type="predicted"/>
<dbReference type="EMBL" id="CP012752">
    <property type="protein sequence ID" value="ALG10550.1"/>
    <property type="molecule type" value="Genomic_DNA"/>
</dbReference>
<reference evidence="2 3" key="1">
    <citation type="submission" date="2015-07" db="EMBL/GenBank/DDBJ databases">
        <title>Genome sequencing of Kibdelosporangium phytohabitans.</title>
        <authorList>
            <person name="Qin S."/>
            <person name="Xing K."/>
        </authorList>
    </citation>
    <scope>NUCLEOTIDE SEQUENCE [LARGE SCALE GENOMIC DNA]</scope>
    <source>
        <strain evidence="2 3">KLBMP1111</strain>
    </source>
</reference>
<dbReference type="PANTHER" id="PTHR35585:SF1">
    <property type="entry name" value="HHE DOMAIN PROTEIN (AFU_ORTHOLOGUE AFUA_4G00730)"/>
    <property type="match status" value="1"/>
</dbReference>
<evidence type="ECO:0000313" key="3">
    <source>
        <dbReference type="Proteomes" id="UP000063699"/>
    </source>
</evidence>
<dbReference type="AlphaFoldDB" id="A0A0N9I7R4"/>
<dbReference type="RefSeq" id="WP_054292453.1">
    <property type="nucleotide sequence ID" value="NZ_CP012752.1"/>
</dbReference>
<protein>
    <recommendedName>
        <fullName evidence="4">Hemerythrin-like domain-containing protein</fullName>
    </recommendedName>
</protein>
<evidence type="ECO:0008006" key="4">
    <source>
        <dbReference type="Google" id="ProtNLM"/>
    </source>
</evidence>
<keyword evidence="3" id="KW-1185">Reference proteome</keyword>
<gene>
    <name evidence="2" type="ORF">AOZ06_29910</name>
</gene>
<sequence length="175" mass="19436">MPTSDHDLTAILADDHRDLARFCTELELDQGSPENRKELADHLIAQFVQHLVAEDLPRPGDDHDEVDDVMRRLADTGPQQPQFETLLGAFIQTVRSHVDESGPAALQQIQSSCSPDRLRHLGKAVRQSRDRARSVPHPAVSDRVAPKSVLRRGSGIVDRARSAASQSLPQDEQHH</sequence>
<dbReference type="OrthoDB" id="9793637at2"/>
<dbReference type="PANTHER" id="PTHR35585">
    <property type="entry name" value="HHE DOMAIN PROTEIN (AFU_ORTHOLOGUE AFUA_4G00730)"/>
    <property type="match status" value="1"/>
</dbReference>
<name>A0A0N9I7R4_9PSEU</name>
<evidence type="ECO:0000313" key="2">
    <source>
        <dbReference type="EMBL" id="ALG10550.1"/>
    </source>
</evidence>
<dbReference type="KEGG" id="kphy:AOZ06_29910"/>
<feature type="compositionally biased region" description="Polar residues" evidence="1">
    <location>
        <begin position="163"/>
        <end position="175"/>
    </location>
</feature>
<feature type="region of interest" description="Disordered" evidence="1">
    <location>
        <begin position="123"/>
        <end position="175"/>
    </location>
</feature>
<dbReference type="Proteomes" id="UP000063699">
    <property type="component" value="Chromosome"/>
</dbReference>